<dbReference type="PANTHER" id="PTHR31195:SF2">
    <property type="entry name" value="GEO02494P1"/>
    <property type="match status" value="1"/>
</dbReference>
<dbReference type="WBParaSite" id="PSAMB.scaffold2560size22551.g18283.t1">
    <property type="protein sequence ID" value="PSAMB.scaffold2560size22551.g18283.t1"/>
    <property type="gene ID" value="PSAMB.scaffold2560size22551.g18283"/>
</dbReference>
<evidence type="ECO:0000313" key="4">
    <source>
        <dbReference type="WBParaSite" id="PSAMB.scaffold2560size22551.g18283.t1"/>
    </source>
</evidence>
<feature type="compositionally biased region" description="Basic and acidic residues" evidence="1">
    <location>
        <begin position="116"/>
        <end position="143"/>
    </location>
</feature>
<keyword evidence="3" id="KW-1185">Reference proteome</keyword>
<organism evidence="3 4">
    <name type="scientific">Plectus sambesii</name>
    <dbReference type="NCBI Taxonomy" id="2011161"/>
    <lineage>
        <taxon>Eukaryota</taxon>
        <taxon>Metazoa</taxon>
        <taxon>Ecdysozoa</taxon>
        <taxon>Nematoda</taxon>
        <taxon>Chromadorea</taxon>
        <taxon>Plectida</taxon>
        <taxon>Plectina</taxon>
        <taxon>Plectoidea</taxon>
        <taxon>Plectidae</taxon>
        <taxon>Plectus</taxon>
    </lineage>
</organism>
<proteinExistence type="predicted"/>
<evidence type="ECO:0000313" key="3">
    <source>
        <dbReference type="Proteomes" id="UP000887566"/>
    </source>
</evidence>
<dbReference type="Pfam" id="PF15377">
    <property type="entry name" value="DUF4604"/>
    <property type="match status" value="1"/>
</dbReference>
<feature type="compositionally biased region" description="Basic and acidic residues" evidence="1">
    <location>
        <begin position="61"/>
        <end position="72"/>
    </location>
</feature>
<feature type="domain" description="DUF4604" evidence="2">
    <location>
        <begin position="17"/>
        <end position="133"/>
    </location>
</feature>
<evidence type="ECO:0000256" key="1">
    <source>
        <dbReference type="SAM" id="MobiDB-lite"/>
    </source>
</evidence>
<dbReference type="InterPro" id="IPR027911">
    <property type="entry name" value="DUF4604"/>
</dbReference>
<dbReference type="InterPro" id="IPR040219">
    <property type="entry name" value="KIAA1143-like"/>
</dbReference>
<feature type="compositionally biased region" description="Basic and acidic residues" evidence="1">
    <location>
        <begin position="79"/>
        <end position="109"/>
    </location>
</feature>
<protein>
    <submittedName>
        <fullName evidence="4">DUF4604 domain-containing protein</fullName>
    </submittedName>
</protein>
<dbReference type="AlphaFoldDB" id="A0A914VX00"/>
<reference evidence="4" key="1">
    <citation type="submission" date="2022-11" db="UniProtKB">
        <authorList>
            <consortium name="WormBaseParasite"/>
        </authorList>
    </citation>
    <scope>IDENTIFICATION</scope>
</reference>
<name>A0A914VX00_9BILA</name>
<dbReference type="PANTHER" id="PTHR31195">
    <property type="entry name" value="GEO02494P1"/>
    <property type="match status" value="1"/>
</dbReference>
<evidence type="ECO:0000259" key="2">
    <source>
        <dbReference type="Pfam" id="PF15377"/>
    </source>
</evidence>
<accession>A0A914VX00</accession>
<sequence>MSNKSESKATYKQRQAISYTKPAEPAFLKQLKQKTGYREPATIDDKRAELPTATEDDDEQKDLTSAREEDRPQVVVLDPSKDLSQEQVDKVLKKQEDDDEKQKIDEGKITFKKPLKRDAQADEKKDDSKRQRSIYDDPRVEKKDVRLLSFADDEEDV</sequence>
<feature type="region of interest" description="Disordered" evidence="1">
    <location>
        <begin position="1"/>
        <end position="143"/>
    </location>
</feature>
<dbReference type="Proteomes" id="UP000887566">
    <property type="component" value="Unplaced"/>
</dbReference>